<feature type="region of interest" description="Disordered" evidence="1">
    <location>
        <begin position="42"/>
        <end position="150"/>
    </location>
</feature>
<protein>
    <submittedName>
        <fullName evidence="2">Uncharacterized protein</fullName>
    </submittedName>
</protein>
<name>A0A8T0QLL9_PANVG</name>
<sequence length="150" mass="15231">MAWQEGLRMAPEVKRRRQRRAALQQGRAMRDLLTRALAVTAGGAGPPARAAPAGRRCCAPSNSSRAGPGRCAGAAAGRCQTGEAGPGQGRGGGAVPGRQRDGAARHVAAAGRGRPGPAHRGGGGPGRPAGRGRVSERVRETRESVSESES</sequence>
<proteinExistence type="predicted"/>
<organism evidence="2 3">
    <name type="scientific">Panicum virgatum</name>
    <name type="common">Blackwell switchgrass</name>
    <dbReference type="NCBI Taxonomy" id="38727"/>
    <lineage>
        <taxon>Eukaryota</taxon>
        <taxon>Viridiplantae</taxon>
        <taxon>Streptophyta</taxon>
        <taxon>Embryophyta</taxon>
        <taxon>Tracheophyta</taxon>
        <taxon>Spermatophyta</taxon>
        <taxon>Magnoliopsida</taxon>
        <taxon>Liliopsida</taxon>
        <taxon>Poales</taxon>
        <taxon>Poaceae</taxon>
        <taxon>PACMAD clade</taxon>
        <taxon>Panicoideae</taxon>
        <taxon>Panicodae</taxon>
        <taxon>Paniceae</taxon>
        <taxon>Panicinae</taxon>
        <taxon>Panicum</taxon>
        <taxon>Panicum sect. Hiantes</taxon>
    </lineage>
</organism>
<evidence type="ECO:0000313" key="3">
    <source>
        <dbReference type="Proteomes" id="UP000823388"/>
    </source>
</evidence>
<feature type="compositionally biased region" description="Low complexity" evidence="1">
    <location>
        <begin position="46"/>
        <end position="83"/>
    </location>
</feature>
<accession>A0A8T0QLL9</accession>
<keyword evidence="3" id="KW-1185">Reference proteome</keyword>
<feature type="region of interest" description="Disordered" evidence="1">
    <location>
        <begin position="1"/>
        <end position="26"/>
    </location>
</feature>
<feature type="compositionally biased region" description="Low complexity" evidence="1">
    <location>
        <begin position="105"/>
        <end position="118"/>
    </location>
</feature>
<feature type="compositionally biased region" description="Basic and acidic residues" evidence="1">
    <location>
        <begin position="133"/>
        <end position="150"/>
    </location>
</feature>
<dbReference type="EMBL" id="CM029049">
    <property type="protein sequence ID" value="KAG2571334.1"/>
    <property type="molecule type" value="Genomic_DNA"/>
</dbReference>
<feature type="compositionally biased region" description="Gly residues" evidence="1">
    <location>
        <begin position="119"/>
        <end position="129"/>
    </location>
</feature>
<comment type="caution">
    <text evidence="2">The sequence shown here is derived from an EMBL/GenBank/DDBJ whole genome shotgun (WGS) entry which is preliminary data.</text>
</comment>
<evidence type="ECO:0000313" key="2">
    <source>
        <dbReference type="EMBL" id="KAG2571334.1"/>
    </source>
</evidence>
<evidence type="ECO:0000256" key="1">
    <source>
        <dbReference type="SAM" id="MobiDB-lite"/>
    </source>
</evidence>
<feature type="compositionally biased region" description="Gly residues" evidence="1">
    <location>
        <begin position="84"/>
        <end position="95"/>
    </location>
</feature>
<gene>
    <name evidence="2" type="ORF">PVAP13_7KG011173</name>
</gene>
<reference evidence="2" key="1">
    <citation type="submission" date="2020-05" db="EMBL/GenBank/DDBJ databases">
        <title>WGS assembly of Panicum virgatum.</title>
        <authorList>
            <person name="Lovell J.T."/>
            <person name="Jenkins J."/>
            <person name="Shu S."/>
            <person name="Juenger T.E."/>
            <person name="Schmutz J."/>
        </authorList>
    </citation>
    <scope>NUCLEOTIDE SEQUENCE</scope>
    <source>
        <strain evidence="2">AP13</strain>
    </source>
</reference>
<dbReference type="Proteomes" id="UP000823388">
    <property type="component" value="Chromosome 7K"/>
</dbReference>
<dbReference type="AlphaFoldDB" id="A0A8T0QLL9"/>